<evidence type="ECO:0000256" key="1">
    <source>
        <dbReference type="SAM" id="MobiDB-lite"/>
    </source>
</evidence>
<feature type="region of interest" description="Disordered" evidence="1">
    <location>
        <begin position="131"/>
        <end position="152"/>
    </location>
</feature>
<comment type="caution">
    <text evidence="3">The sequence shown here is derived from an EMBL/GenBank/DDBJ whole genome shotgun (WGS) entry which is preliminary data.</text>
</comment>
<dbReference type="Pfam" id="PF11906">
    <property type="entry name" value="DUF3426"/>
    <property type="match status" value="1"/>
</dbReference>
<keyword evidence="2" id="KW-1133">Transmembrane helix</keyword>
<evidence type="ECO:0008006" key="5">
    <source>
        <dbReference type="Google" id="ProtNLM"/>
    </source>
</evidence>
<name>A0A1T1H9G5_OCELI</name>
<keyword evidence="2" id="KW-0812">Transmembrane</keyword>
<evidence type="ECO:0000313" key="3">
    <source>
        <dbReference type="EMBL" id="OOV86504.1"/>
    </source>
</evidence>
<feature type="compositionally biased region" description="Basic and acidic residues" evidence="1">
    <location>
        <begin position="107"/>
        <end position="116"/>
    </location>
</feature>
<gene>
    <name evidence="3" type="ORF">BTA35_0213460</name>
</gene>
<feature type="region of interest" description="Disordered" evidence="1">
    <location>
        <begin position="55"/>
        <end position="116"/>
    </location>
</feature>
<dbReference type="EMBL" id="MTSD02000006">
    <property type="protein sequence ID" value="OOV86504.1"/>
    <property type="molecule type" value="Genomic_DNA"/>
</dbReference>
<dbReference type="InterPro" id="IPR011723">
    <property type="entry name" value="Znf/thioredoxin_put"/>
</dbReference>
<feature type="compositionally biased region" description="Polar residues" evidence="1">
    <location>
        <begin position="68"/>
        <end position="82"/>
    </location>
</feature>
<feature type="transmembrane region" description="Helical" evidence="2">
    <location>
        <begin position="161"/>
        <end position="182"/>
    </location>
</feature>
<dbReference type="Proteomes" id="UP000190064">
    <property type="component" value="Unassembled WGS sequence"/>
</dbReference>
<dbReference type="AlphaFoldDB" id="A0A1T1H9G5"/>
<evidence type="ECO:0000256" key="2">
    <source>
        <dbReference type="SAM" id="Phobius"/>
    </source>
</evidence>
<organism evidence="3 4">
    <name type="scientific">Oceanospirillum linum</name>
    <dbReference type="NCBI Taxonomy" id="966"/>
    <lineage>
        <taxon>Bacteria</taxon>
        <taxon>Pseudomonadati</taxon>
        <taxon>Pseudomonadota</taxon>
        <taxon>Gammaproteobacteria</taxon>
        <taxon>Oceanospirillales</taxon>
        <taxon>Oceanospirillaceae</taxon>
        <taxon>Oceanospirillum</taxon>
    </lineage>
</organism>
<keyword evidence="2" id="KW-0472">Membrane</keyword>
<proteinExistence type="predicted"/>
<evidence type="ECO:0000313" key="4">
    <source>
        <dbReference type="Proteomes" id="UP000190064"/>
    </source>
</evidence>
<protein>
    <recommendedName>
        <fullName evidence="5">Zinc finger/thioredoxin putative domain-containing protein</fullName>
    </recommendedName>
</protein>
<dbReference type="NCBIfam" id="TIGR02098">
    <property type="entry name" value="MJ0042_CXXC"/>
    <property type="match status" value="1"/>
</dbReference>
<keyword evidence="4" id="KW-1185">Reference proteome</keyword>
<dbReference type="STRING" id="966.BTA35_0213460"/>
<dbReference type="InterPro" id="IPR021834">
    <property type="entry name" value="DUF3426"/>
</dbReference>
<accession>A0A1T1H9G5</accession>
<reference evidence="3" key="1">
    <citation type="submission" date="2017-02" db="EMBL/GenBank/DDBJ databases">
        <title>Draft Genome Sequence of the Salt Water Bacterium Oceanospirillum linum ATCC 11336.</title>
        <authorList>
            <person name="Trachtenberg A.M."/>
            <person name="Carney J.G."/>
            <person name="Linnane J.D."/>
            <person name="Rheaume B.A."/>
            <person name="Pitts N.L."/>
            <person name="Mykles D.L."/>
            <person name="Maclea K.S."/>
        </authorList>
    </citation>
    <scope>NUCLEOTIDE SEQUENCE [LARGE SCALE GENOMIC DNA]</scope>
    <source>
        <strain evidence="3">ATCC 11336</strain>
    </source>
</reference>
<sequence>MDDRLTRCPHCSTCFVISDADLQQAFGVARCGRCKKIFNAANHLFELGSKQHTVAPQSQIEEPDNEIQPVTTSPCNAEQASSLPPEHLQAEDIPLGSPLSEEPPTSVHKENQLTDHQHPNDVALTAEREDLPPISPDLHFSAQADTPPPAKRKVEIPIPRGVPWIPASAAAGLVLLILILLWSNTRALSQSPGLSGFAEAICSLSSCEHYLPSDFDVLEVSQQAIKTEGTQTSADLVLNNPTTNELPFPAIQLELRDERGKAIAEFIYQPETYLQGKPFADQMLPPDLPIALTLPVRAKTNTPHSFSVYLFPSSRL</sequence>